<dbReference type="Gene3D" id="3.40.50.720">
    <property type="entry name" value="NAD(P)-binding Rossmann-like Domain"/>
    <property type="match status" value="1"/>
</dbReference>
<keyword evidence="3" id="KW-0285">Flavoprotein</keyword>
<comment type="caution">
    <text evidence="10">The sequence shown here is derived from an EMBL/GenBank/DDBJ whole genome shotgun (WGS) entry which is preliminary data.</text>
</comment>
<keyword evidence="5" id="KW-0560">Oxidoreductase</keyword>
<dbReference type="EMBL" id="JAHKKG010000014">
    <property type="protein sequence ID" value="MBU2669358.1"/>
    <property type="molecule type" value="Genomic_DNA"/>
</dbReference>
<dbReference type="SUPFAM" id="SSF51971">
    <property type="entry name" value="Nucleotide-binding domain"/>
    <property type="match status" value="1"/>
</dbReference>
<evidence type="ECO:0000256" key="2">
    <source>
        <dbReference type="ARBA" id="ARBA00006730"/>
    </source>
</evidence>
<dbReference type="InterPro" id="IPR023209">
    <property type="entry name" value="DAO"/>
</dbReference>
<evidence type="ECO:0000256" key="5">
    <source>
        <dbReference type="ARBA" id="ARBA00023002"/>
    </source>
</evidence>
<organism evidence="10 11">
    <name type="scientific">Paractinoplanes bogorensis</name>
    <dbReference type="NCBI Taxonomy" id="1610840"/>
    <lineage>
        <taxon>Bacteria</taxon>
        <taxon>Bacillati</taxon>
        <taxon>Actinomycetota</taxon>
        <taxon>Actinomycetes</taxon>
        <taxon>Micromonosporales</taxon>
        <taxon>Micromonosporaceae</taxon>
        <taxon>Paractinoplanes</taxon>
    </lineage>
</organism>
<evidence type="ECO:0000256" key="8">
    <source>
        <dbReference type="ARBA" id="ARBA00049547"/>
    </source>
</evidence>
<evidence type="ECO:0000256" key="1">
    <source>
        <dbReference type="ARBA" id="ARBA00001974"/>
    </source>
</evidence>
<proteinExistence type="inferred from homology"/>
<dbReference type="EC" id="1.4.3.3" evidence="6"/>
<dbReference type="InterPro" id="IPR006181">
    <property type="entry name" value="D-amino_acid_oxidase_CS"/>
</dbReference>
<dbReference type="PANTHER" id="PTHR11530:SF11">
    <property type="entry name" value="D-ASPARTATE OXIDASE"/>
    <property type="match status" value="1"/>
</dbReference>
<dbReference type="InterPro" id="IPR006076">
    <property type="entry name" value="FAD-dep_OxRdtase"/>
</dbReference>
<comment type="catalytic activity">
    <reaction evidence="8">
        <text>a D-alpha-amino acid + O2 + H2O = a 2-oxocarboxylate + H2O2 + NH4(+)</text>
        <dbReference type="Rhea" id="RHEA:21816"/>
        <dbReference type="ChEBI" id="CHEBI:15377"/>
        <dbReference type="ChEBI" id="CHEBI:15379"/>
        <dbReference type="ChEBI" id="CHEBI:16240"/>
        <dbReference type="ChEBI" id="CHEBI:28938"/>
        <dbReference type="ChEBI" id="CHEBI:35179"/>
        <dbReference type="ChEBI" id="CHEBI:59871"/>
        <dbReference type="EC" id="1.4.3.3"/>
    </reaction>
    <physiologicalReaction direction="left-to-right" evidence="8">
        <dbReference type="Rhea" id="RHEA:21817"/>
    </physiologicalReaction>
</comment>
<feature type="domain" description="FAD dependent oxidoreductase" evidence="9">
    <location>
        <begin position="4"/>
        <end position="301"/>
    </location>
</feature>
<keyword evidence="11" id="KW-1185">Reference proteome</keyword>
<evidence type="ECO:0000259" key="9">
    <source>
        <dbReference type="Pfam" id="PF01266"/>
    </source>
</evidence>
<sequence>MKPDVLVAGAGVSGLTSGIRLAEAGFQVRIVAAEMPLDTTSAAAGAIWGPAYVDHPEVPRWGDEGLRIFTDLAGDAGAGVRMLTGVEASRVPTSAAPWVHGATAAGPGDLPDGWASGWRFRAPVIDMPVYLQWLLKRYEATGGELIRGRLTRLEDGLADAPVVVNCTGLGARALTGDDTLAASRGQIVVVANPGVEEFFVEMTDDPELAYLLPQGDRLLLGGCTIAGDESPGIDPLMARRIIDRCAAVRPEVRDAEVLGHRVGFRPIRPTVRLERDGSIIHNYGHGGAGITLSWGCATDVVALAREIAQDR</sequence>
<dbReference type="Gene3D" id="3.30.9.10">
    <property type="entry name" value="D-Amino Acid Oxidase, subunit A, domain 2"/>
    <property type="match status" value="1"/>
</dbReference>
<dbReference type="Proteomes" id="UP001519654">
    <property type="component" value="Unassembled WGS sequence"/>
</dbReference>
<accession>A0ABS5Z0Z3</accession>
<protein>
    <recommendedName>
        <fullName evidence="7">D-amino-acid oxidase</fullName>
        <ecNumber evidence="6">1.4.3.3</ecNumber>
    </recommendedName>
</protein>
<comment type="similarity">
    <text evidence="2">Belongs to the DAMOX/DASOX family.</text>
</comment>
<keyword evidence="4" id="KW-0274">FAD</keyword>
<evidence type="ECO:0000256" key="7">
    <source>
        <dbReference type="ARBA" id="ARBA00039751"/>
    </source>
</evidence>
<evidence type="ECO:0000256" key="4">
    <source>
        <dbReference type="ARBA" id="ARBA00022827"/>
    </source>
</evidence>
<gene>
    <name evidence="10" type="ORF">KOI35_38185</name>
</gene>
<evidence type="ECO:0000313" key="11">
    <source>
        <dbReference type="Proteomes" id="UP001519654"/>
    </source>
</evidence>
<dbReference type="PIRSF" id="PIRSF000189">
    <property type="entry name" value="D-aa_oxidase"/>
    <property type="match status" value="1"/>
</dbReference>
<dbReference type="PROSITE" id="PS00677">
    <property type="entry name" value="DAO"/>
    <property type="match status" value="1"/>
</dbReference>
<comment type="cofactor">
    <cofactor evidence="1">
        <name>FAD</name>
        <dbReference type="ChEBI" id="CHEBI:57692"/>
    </cofactor>
</comment>
<evidence type="ECO:0000256" key="3">
    <source>
        <dbReference type="ARBA" id="ARBA00022630"/>
    </source>
</evidence>
<evidence type="ECO:0000313" key="10">
    <source>
        <dbReference type="EMBL" id="MBU2669358.1"/>
    </source>
</evidence>
<reference evidence="10 11" key="1">
    <citation type="submission" date="2021-06" db="EMBL/GenBank/DDBJ databases">
        <title>Actinoplanes lichenicola sp. nov., and Actinoplanes ovalisporus sp. nov., isolated from lichen in Thailand.</title>
        <authorList>
            <person name="Saeng-In P."/>
            <person name="Kanchanasin P."/>
            <person name="Yuki M."/>
            <person name="Kudo T."/>
            <person name="Ohkuma M."/>
            <person name="Phongsopitanun W."/>
            <person name="Tanasupawat S."/>
        </authorList>
    </citation>
    <scope>NUCLEOTIDE SEQUENCE [LARGE SCALE GENOMIC DNA]</scope>
    <source>
        <strain evidence="10 11">NBRC 110975</strain>
    </source>
</reference>
<evidence type="ECO:0000256" key="6">
    <source>
        <dbReference type="ARBA" id="ARBA00039101"/>
    </source>
</evidence>
<dbReference type="Pfam" id="PF01266">
    <property type="entry name" value="DAO"/>
    <property type="match status" value="1"/>
</dbReference>
<dbReference type="PANTHER" id="PTHR11530">
    <property type="entry name" value="D-AMINO ACID OXIDASE"/>
    <property type="match status" value="1"/>
</dbReference>
<dbReference type="SUPFAM" id="SSF54373">
    <property type="entry name" value="FAD-linked reductases, C-terminal domain"/>
    <property type="match status" value="1"/>
</dbReference>
<dbReference type="RefSeq" id="WP_215793886.1">
    <property type="nucleotide sequence ID" value="NZ_JAHKKG010000014.1"/>
</dbReference>
<name>A0ABS5Z0Z3_9ACTN</name>